<dbReference type="PIRSF" id="PIRSF016184">
    <property type="entry name" value="PhzC_PhzF"/>
    <property type="match status" value="1"/>
</dbReference>
<comment type="similarity">
    <text evidence="1">Belongs to the PhzF family.</text>
</comment>
<dbReference type="PANTHER" id="PTHR13774:SF39">
    <property type="entry name" value="BIOSYNTHESIS PROTEIN, PUTATIVE-RELATED"/>
    <property type="match status" value="1"/>
</dbReference>
<dbReference type="NCBIfam" id="TIGR00654">
    <property type="entry name" value="PhzF_family"/>
    <property type="match status" value="1"/>
</dbReference>
<evidence type="ECO:0000313" key="4">
    <source>
        <dbReference type="Proteomes" id="UP001595190"/>
    </source>
</evidence>
<proteinExistence type="inferred from homology"/>
<reference evidence="3 4" key="1">
    <citation type="submission" date="2024-09" db="EMBL/GenBank/DDBJ databases">
        <title>Description of Labrys sedimenti sp. nov., isolated from a diclofenac-degrading enrichment culture, and genome-based reclassification of Labrys portucalensis as a later heterotypic synonym of Labrys neptuniae.</title>
        <authorList>
            <person name="Tancsics A."/>
            <person name="Csepanyi A."/>
        </authorList>
    </citation>
    <scope>NUCLEOTIDE SEQUENCE [LARGE SCALE GENOMIC DNA]</scope>
    <source>
        <strain evidence="3 4">LMG 23412</strain>
    </source>
</reference>
<evidence type="ECO:0000256" key="1">
    <source>
        <dbReference type="ARBA" id="ARBA00008270"/>
    </source>
</evidence>
<comment type="caution">
    <text evidence="3">The sequence shown here is derived from an EMBL/GenBank/DDBJ whole genome shotgun (WGS) entry which is preliminary data.</text>
</comment>
<dbReference type="Proteomes" id="UP001595190">
    <property type="component" value="Unassembled WGS sequence"/>
</dbReference>
<dbReference type="InterPro" id="IPR003719">
    <property type="entry name" value="Phenazine_PhzF-like"/>
</dbReference>
<sequence length="295" mass="31153">MGSDVEIVSVFAAGPNGGNPAPIVIDAAGMSDADMQQVARSSGYESGFVLPPPPASNCDFELRFWVPNHEMSMCGHVTVGALWLLDRLGRLPGNELAIWTKSGRVAARIRERTERGAAVEISQPVGTVETLGDGDTAGILEVLGVGSGDLAPRPIQNASTSRVKTLVPLKSAETLNGLSPDFARIEDLCDRIGSTGLYPYAVLDGDAQIVEARQFPKASGYPEDAATGIAASALSFGLLANAMVEASERPITIRQGRAMRRPSEILVRFQLGDGRPAGCWLGGAVRLEGRDRARS</sequence>
<evidence type="ECO:0000256" key="2">
    <source>
        <dbReference type="ARBA" id="ARBA00023235"/>
    </source>
</evidence>
<gene>
    <name evidence="3" type="ORF">ACETRX_15335</name>
</gene>
<dbReference type="PANTHER" id="PTHR13774">
    <property type="entry name" value="PHENAZINE BIOSYNTHESIS PROTEIN"/>
    <property type="match status" value="1"/>
</dbReference>
<keyword evidence="2" id="KW-0413">Isomerase</keyword>
<dbReference type="SUPFAM" id="SSF54506">
    <property type="entry name" value="Diaminopimelate epimerase-like"/>
    <property type="match status" value="1"/>
</dbReference>
<dbReference type="RefSeq" id="WP_394311368.1">
    <property type="nucleotide sequence ID" value="NZ_JBHGPK010000005.1"/>
</dbReference>
<organism evidence="3 4">
    <name type="scientific">Labrys neptuniae</name>
    <dbReference type="NCBI Taxonomy" id="376174"/>
    <lineage>
        <taxon>Bacteria</taxon>
        <taxon>Pseudomonadati</taxon>
        <taxon>Pseudomonadota</taxon>
        <taxon>Alphaproteobacteria</taxon>
        <taxon>Hyphomicrobiales</taxon>
        <taxon>Xanthobacteraceae</taxon>
        <taxon>Labrys</taxon>
    </lineage>
</organism>
<accession>A0ABV6ZFT0</accession>
<dbReference type="Pfam" id="PF02567">
    <property type="entry name" value="PhzC-PhzF"/>
    <property type="match status" value="1"/>
</dbReference>
<name>A0ABV6ZFT0_9HYPH</name>
<dbReference type="Gene3D" id="3.10.310.10">
    <property type="entry name" value="Diaminopimelate Epimerase, Chain A, domain 1"/>
    <property type="match status" value="2"/>
</dbReference>
<evidence type="ECO:0000313" key="3">
    <source>
        <dbReference type="EMBL" id="MFC2250999.1"/>
    </source>
</evidence>
<dbReference type="EMBL" id="JBHGPK010000005">
    <property type="protein sequence ID" value="MFC2250999.1"/>
    <property type="molecule type" value="Genomic_DNA"/>
</dbReference>
<protein>
    <submittedName>
        <fullName evidence="3">PhzF family phenazine biosynthesis protein</fullName>
    </submittedName>
</protein>